<evidence type="ECO:0000313" key="1">
    <source>
        <dbReference type="EMBL" id="AEV73339.1"/>
    </source>
</evidence>
<name>G8RH35_MYCRN</name>
<proteinExistence type="predicted"/>
<dbReference type="HOGENOM" id="CLU_2437679_0_0_11"/>
<dbReference type="KEGG" id="mrh:MycrhN_2761"/>
<evidence type="ECO:0000313" key="2">
    <source>
        <dbReference type="Proteomes" id="UP000005442"/>
    </source>
</evidence>
<organism evidence="1 2">
    <name type="scientific">Mycolicibacterium rhodesiae (strain NBB3)</name>
    <name type="common">Mycobacterium rhodesiae</name>
    <dbReference type="NCBI Taxonomy" id="710685"/>
    <lineage>
        <taxon>Bacteria</taxon>
        <taxon>Bacillati</taxon>
        <taxon>Actinomycetota</taxon>
        <taxon>Actinomycetes</taxon>
        <taxon>Mycobacteriales</taxon>
        <taxon>Mycobacteriaceae</taxon>
        <taxon>Mycolicibacterium</taxon>
    </lineage>
</organism>
<gene>
    <name evidence="1" type="ordered locus">MycrhN_2761</name>
</gene>
<accession>G8RH35</accession>
<dbReference type="Proteomes" id="UP000005442">
    <property type="component" value="Chromosome"/>
</dbReference>
<dbReference type="EMBL" id="CP003169">
    <property type="protein sequence ID" value="AEV73339.1"/>
    <property type="molecule type" value="Genomic_DNA"/>
</dbReference>
<sequence length="90" mass="9717">MRSAGAADGRLREKSETLSAVGILHPATVRRAAVVARKPKGNNNFGDTVDSATLRHTATAEVSVSRWDAALRREPSPDALSMERVKIHAR</sequence>
<dbReference type="AlphaFoldDB" id="G8RH35"/>
<keyword evidence="2" id="KW-1185">Reference proteome</keyword>
<protein>
    <submittedName>
        <fullName evidence="1">Uncharacterized protein</fullName>
    </submittedName>
</protein>
<reference evidence="1 2" key="1">
    <citation type="submission" date="2011-12" db="EMBL/GenBank/DDBJ databases">
        <title>Complete sequence of Mycobacterium rhodesiae NBB3.</title>
        <authorList>
            <consortium name="US DOE Joint Genome Institute"/>
            <person name="Lucas S."/>
            <person name="Han J."/>
            <person name="Lapidus A."/>
            <person name="Cheng J.-F."/>
            <person name="Goodwin L."/>
            <person name="Pitluck S."/>
            <person name="Peters L."/>
            <person name="Mikhailova N."/>
            <person name="Gu W."/>
            <person name="Detter J.C."/>
            <person name="Han C."/>
            <person name="Tapia R."/>
            <person name="Land M."/>
            <person name="Hauser L."/>
            <person name="Kyrpides N."/>
            <person name="Ivanova N."/>
            <person name="Pagani I."/>
            <person name="Mattes T."/>
            <person name="Holmes A."/>
            <person name="Rutledge P."/>
            <person name="Paulsen I."/>
            <person name="Coleman N."/>
            <person name="Woyke T."/>
        </authorList>
    </citation>
    <scope>NUCLEOTIDE SEQUENCE [LARGE SCALE GENOMIC DNA]</scope>
    <source>
        <strain evidence="1 2">NBB3</strain>
    </source>
</reference>